<evidence type="ECO:0000313" key="3">
    <source>
        <dbReference type="Proteomes" id="UP000298663"/>
    </source>
</evidence>
<feature type="region of interest" description="Disordered" evidence="1">
    <location>
        <begin position="15"/>
        <end position="81"/>
    </location>
</feature>
<sequence>MDELCSRLVQRRKTLGHLEPTEEEEDKNLNSLKGSFPSTSTSTLSTISSISSSNCSTRSAPPIVIRDPKLSPPPPPDVSEFKSKKFDLKAGKAGKIRERSKSVFIGTSQRNDVMEELKQRLDTKRKSVILSIERIEEESTEKKLPNGDVTHASLDILHQKAKNPKAVLHPIKIETQFGKASASNSVSPNHSAPEAVKKAIPPKPADSMMNVVVNKIQTLKVSHQSIKITNRAKSSKNVR</sequence>
<evidence type="ECO:0000256" key="1">
    <source>
        <dbReference type="SAM" id="MobiDB-lite"/>
    </source>
</evidence>
<reference evidence="2 3" key="1">
    <citation type="journal article" date="2015" name="Genome Biol.">
        <title>Comparative genomics of Steinernema reveals deeply conserved gene regulatory networks.</title>
        <authorList>
            <person name="Dillman A.R."/>
            <person name="Macchietto M."/>
            <person name="Porter C.F."/>
            <person name="Rogers A."/>
            <person name="Williams B."/>
            <person name="Antoshechkin I."/>
            <person name="Lee M.M."/>
            <person name="Goodwin Z."/>
            <person name="Lu X."/>
            <person name="Lewis E.E."/>
            <person name="Goodrich-Blair H."/>
            <person name="Stock S.P."/>
            <person name="Adams B.J."/>
            <person name="Sternberg P.W."/>
            <person name="Mortazavi A."/>
        </authorList>
    </citation>
    <scope>NUCLEOTIDE SEQUENCE [LARGE SCALE GENOMIC DNA]</scope>
    <source>
        <strain evidence="2 3">ALL</strain>
    </source>
</reference>
<comment type="caution">
    <text evidence="2">The sequence shown here is derived from an EMBL/GenBank/DDBJ whole genome shotgun (WGS) entry which is preliminary data.</text>
</comment>
<gene>
    <name evidence="2" type="ORF">L596_027613</name>
</gene>
<reference evidence="2 3" key="2">
    <citation type="journal article" date="2019" name="G3 (Bethesda)">
        <title>Hybrid Assembly of the Genome of the Entomopathogenic Nematode Steinernema carpocapsae Identifies the X-Chromosome.</title>
        <authorList>
            <person name="Serra L."/>
            <person name="Macchietto M."/>
            <person name="Macias-Munoz A."/>
            <person name="McGill C.J."/>
            <person name="Rodriguez I.M."/>
            <person name="Rodriguez B."/>
            <person name="Murad R."/>
            <person name="Mortazavi A."/>
        </authorList>
    </citation>
    <scope>NUCLEOTIDE SEQUENCE [LARGE SCALE GENOMIC DNA]</scope>
    <source>
        <strain evidence="2 3">ALL</strain>
    </source>
</reference>
<organism evidence="2 3">
    <name type="scientific">Steinernema carpocapsae</name>
    <name type="common">Entomopathogenic nematode</name>
    <dbReference type="NCBI Taxonomy" id="34508"/>
    <lineage>
        <taxon>Eukaryota</taxon>
        <taxon>Metazoa</taxon>
        <taxon>Ecdysozoa</taxon>
        <taxon>Nematoda</taxon>
        <taxon>Chromadorea</taxon>
        <taxon>Rhabditida</taxon>
        <taxon>Tylenchina</taxon>
        <taxon>Panagrolaimomorpha</taxon>
        <taxon>Strongyloidoidea</taxon>
        <taxon>Steinernematidae</taxon>
        <taxon>Steinernema</taxon>
    </lineage>
</organism>
<dbReference type="EMBL" id="AZBU02000011">
    <property type="protein sequence ID" value="TKR60356.1"/>
    <property type="molecule type" value="Genomic_DNA"/>
</dbReference>
<dbReference type="AlphaFoldDB" id="A0A4U5LW13"/>
<feature type="compositionally biased region" description="Polar residues" evidence="1">
    <location>
        <begin position="181"/>
        <end position="190"/>
    </location>
</feature>
<accession>A0A4U5LW13</accession>
<dbReference type="Proteomes" id="UP000298663">
    <property type="component" value="Unassembled WGS sequence"/>
</dbReference>
<protein>
    <submittedName>
        <fullName evidence="2">Uncharacterized protein</fullName>
    </submittedName>
</protein>
<feature type="compositionally biased region" description="Low complexity" evidence="1">
    <location>
        <begin position="35"/>
        <end position="59"/>
    </location>
</feature>
<evidence type="ECO:0000313" key="2">
    <source>
        <dbReference type="EMBL" id="TKR60356.1"/>
    </source>
</evidence>
<proteinExistence type="predicted"/>
<keyword evidence="3" id="KW-1185">Reference proteome</keyword>
<feature type="region of interest" description="Disordered" evidence="1">
    <location>
        <begin position="179"/>
        <end position="202"/>
    </location>
</feature>
<name>A0A4U5LW13_STECR</name>